<feature type="domain" description="Cytochrome c" evidence="9">
    <location>
        <begin position="193"/>
        <end position="274"/>
    </location>
</feature>
<protein>
    <submittedName>
        <fullName evidence="10">C-type cytochrome</fullName>
    </submittedName>
</protein>
<keyword evidence="2 6" id="KW-0349">Heme</keyword>
<evidence type="ECO:0000256" key="3">
    <source>
        <dbReference type="ARBA" id="ARBA00022723"/>
    </source>
</evidence>
<dbReference type="InterPro" id="IPR038414">
    <property type="entry name" value="CcoP_N_sf"/>
</dbReference>
<dbReference type="InterPro" id="IPR009056">
    <property type="entry name" value="Cyt_c-like_dom"/>
</dbReference>
<feature type="chain" id="PRO_5046465040" evidence="8">
    <location>
        <begin position="20"/>
        <end position="305"/>
    </location>
</feature>
<evidence type="ECO:0000259" key="9">
    <source>
        <dbReference type="PROSITE" id="PS51007"/>
    </source>
</evidence>
<dbReference type="Proteomes" id="UP000772618">
    <property type="component" value="Unassembled WGS sequence"/>
</dbReference>
<feature type="transmembrane region" description="Helical" evidence="7">
    <location>
        <begin position="129"/>
        <end position="147"/>
    </location>
</feature>
<evidence type="ECO:0000256" key="7">
    <source>
        <dbReference type="SAM" id="Phobius"/>
    </source>
</evidence>
<dbReference type="InterPro" id="IPR050597">
    <property type="entry name" value="Cytochrome_c_Oxidase_Subunit"/>
</dbReference>
<keyword evidence="5 6" id="KW-0408">Iron</keyword>
<evidence type="ECO:0000256" key="6">
    <source>
        <dbReference type="PROSITE-ProRule" id="PRU00433"/>
    </source>
</evidence>
<keyword evidence="1" id="KW-0813">Transport</keyword>
<reference evidence="10 11" key="1">
    <citation type="submission" date="2021-05" db="EMBL/GenBank/DDBJ databases">
        <title>A Polyphasic approach of four new species of the genus Ohtaekwangia: Ohtaekwangia histidinii sp. nov., Ohtaekwangia cretensis sp. nov., Ohtaekwangia indiensis sp. nov., Ohtaekwangia reichenbachii sp. nov. from diverse environment.</title>
        <authorList>
            <person name="Octaviana S."/>
        </authorList>
    </citation>
    <scope>NUCLEOTIDE SEQUENCE [LARGE SCALE GENOMIC DNA]</scope>
    <source>
        <strain evidence="10 11">PWU20</strain>
    </source>
</reference>
<dbReference type="SUPFAM" id="SSF46626">
    <property type="entry name" value="Cytochrome c"/>
    <property type="match status" value="1"/>
</dbReference>
<dbReference type="Gene3D" id="6.10.280.130">
    <property type="match status" value="1"/>
</dbReference>
<keyword evidence="7" id="KW-0812">Transmembrane</keyword>
<evidence type="ECO:0000256" key="2">
    <source>
        <dbReference type="ARBA" id="ARBA00022617"/>
    </source>
</evidence>
<dbReference type="RefSeq" id="WP_254153711.1">
    <property type="nucleotide sequence ID" value="NZ_JAHESD010000019.1"/>
</dbReference>
<dbReference type="InterPro" id="IPR032858">
    <property type="entry name" value="CcoP_N"/>
</dbReference>
<sequence length="305" mass="34333">MKRTLSIFITLLFPLGAFAQEQKSFWDDPINSPMLPLYLVTTFVFIVIILVGAVALYLIKVLNMLTEQAEKERAQKLGVVYVPRPNWWSRFSQKMNASVPVEQEKDIELHHSYDGIKELDNHLPPWWKWLFYGTIGWSVVYLVVYHFSATLPLQLQEYENEVAVAEEQARIFKASQPQEAIDENQLVFAKDAAIIEKGKSVFMNNNCASCHRNDGGGNTIGPNLTDEYWLHGGDVKQVFLTVKNGVVEKGMPAWGKVLSPQDVRDVTFFILSLQGSNPANAKAPQGELFKQKAIASDTTNAQASL</sequence>
<dbReference type="InterPro" id="IPR008168">
    <property type="entry name" value="Cyt_C_IC"/>
</dbReference>
<accession>A0ABS5VQM4</accession>
<dbReference type="PRINTS" id="PR00605">
    <property type="entry name" value="CYTCHROMECIC"/>
</dbReference>
<dbReference type="InterPro" id="IPR036909">
    <property type="entry name" value="Cyt_c-like_dom_sf"/>
</dbReference>
<evidence type="ECO:0000313" key="10">
    <source>
        <dbReference type="EMBL" id="MBT1703749.1"/>
    </source>
</evidence>
<keyword evidence="11" id="KW-1185">Reference proteome</keyword>
<name>A0ABS5VQM4_9BACT</name>
<dbReference type="PANTHER" id="PTHR33751">
    <property type="entry name" value="CBB3-TYPE CYTOCHROME C OXIDASE SUBUNIT FIXP"/>
    <property type="match status" value="1"/>
</dbReference>
<keyword evidence="8" id="KW-0732">Signal</keyword>
<dbReference type="Pfam" id="PF14715">
    <property type="entry name" value="FixP_N"/>
    <property type="match status" value="1"/>
</dbReference>
<keyword evidence="7" id="KW-0472">Membrane</keyword>
<keyword evidence="3 6" id="KW-0479">Metal-binding</keyword>
<dbReference type="PANTHER" id="PTHR33751:SF1">
    <property type="entry name" value="CBB3-TYPE CYTOCHROME C OXIDASE SUBUNIT FIXP"/>
    <property type="match status" value="1"/>
</dbReference>
<gene>
    <name evidence="10" type="ORF">KK060_10690</name>
</gene>
<comment type="caution">
    <text evidence="10">The sequence shown here is derived from an EMBL/GenBank/DDBJ whole genome shotgun (WGS) entry which is preliminary data.</text>
</comment>
<proteinExistence type="predicted"/>
<evidence type="ECO:0000256" key="8">
    <source>
        <dbReference type="SAM" id="SignalP"/>
    </source>
</evidence>
<evidence type="ECO:0000256" key="4">
    <source>
        <dbReference type="ARBA" id="ARBA00022982"/>
    </source>
</evidence>
<dbReference type="Gene3D" id="1.10.760.10">
    <property type="entry name" value="Cytochrome c-like domain"/>
    <property type="match status" value="1"/>
</dbReference>
<keyword evidence="7" id="KW-1133">Transmembrane helix</keyword>
<evidence type="ECO:0000313" key="11">
    <source>
        <dbReference type="Proteomes" id="UP000772618"/>
    </source>
</evidence>
<evidence type="ECO:0000256" key="5">
    <source>
        <dbReference type="ARBA" id="ARBA00023004"/>
    </source>
</evidence>
<keyword evidence="4" id="KW-0249">Electron transport</keyword>
<dbReference type="EMBL" id="JAHESD010000019">
    <property type="protein sequence ID" value="MBT1703749.1"/>
    <property type="molecule type" value="Genomic_DNA"/>
</dbReference>
<dbReference type="Pfam" id="PF13442">
    <property type="entry name" value="Cytochrome_CBB3"/>
    <property type="match status" value="1"/>
</dbReference>
<feature type="transmembrane region" description="Helical" evidence="7">
    <location>
        <begin position="35"/>
        <end position="59"/>
    </location>
</feature>
<organism evidence="10 11">
    <name type="scientific">Chryseosolibacter indicus</name>
    <dbReference type="NCBI Taxonomy" id="2782351"/>
    <lineage>
        <taxon>Bacteria</taxon>
        <taxon>Pseudomonadati</taxon>
        <taxon>Bacteroidota</taxon>
        <taxon>Cytophagia</taxon>
        <taxon>Cytophagales</taxon>
        <taxon>Chryseotaleaceae</taxon>
        <taxon>Chryseosolibacter</taxon>
    </lineage>
</organism>
<dbReference type="PROSITE" id="PS51007">
    <property type="entry name" value="CYTC"/>
    <property type="match status" value="1"/>
</dbReference>
<feature type="signal peptide" evidence="8">
    <location>
        <begin position="1"/>
        <end position="19"/>
    </location>
</feature>
<evidence type="ECO:0000256" key="1">
    <source>
        <dbReference type="ARBA" id="ARBA00022448"/>
    </source>
</evidence>